<sequence length="39" mass="4566">MQPNHTQQIVQILSLQQHISQNFQEGEVLATAYSFMEEF</sequence>
<dbReference type="EMBL" id="CAJVPP010003974">
    <property type="protein sequence ID" value="CAG8641354.1"/>
    <property type="molecule type" value="Genomic_DNA"/>
</dbReference>
<proteinExistence type="predicted"/>
<name>A0A9N9GXF5_FUNMO</name>
<reference evidence="1" key="1">
    <citation type="submission" date="2021-06" db="EMBL/GenBank/DDBJ databases">
        <authorList>
            <person name="Kallberg Y."/>
            <person name="Tangrot J."/>
            <person name="Rosling A."/>
        </authorList>
    </citation>
    <scope>NUCLEOTIDE SEQUENCE</scope>
    <source>
        <strain evidence="1">87-6 pot B 2015</strain>
    </source>
</reference>
<accession>A0A9N9GXF5</accession>
<comment type="caution">
    <text evidence="1">The sequence shown here is derived from an EMBL/GenBank/DDBJ whole genome shotgun (WGS) entry which is preliminary data.</text>
</comment>
<gene>
    <name evidence="1" type="ORF">FMOSSE_LOCUS11005</name>
</gene>
<dbReference type="Proteomes" id="UP000789375">
    <property type="component" value="Unassembled WGS sequence"/>
</dbReference>
<organism evidence="1 2">
    <name type="scientific">Funneliformis mosseae</name>
    <name type="common">Endomycorrhizal fungus</name>
    <name type="synonym">Glomus mosseae</name>
    <dbReference type="NCBI Taxonomy" id="27381"/>
    <lineage>
        <taxon>Eukaryota</taxon>
        <taxon>Fungi</taxon>
        <taxon>Fungi incertae sedis</taxon>
        <taxon>Mucoromycota</taxon>
        <taxon>Glomeromycotina</taxon>
        <taxon>Glomeromycetes</taxon>
        <taxon>Glomerales</taxon>
        <taxon>Glomeraceae</taxon>
        <taxon>Funneliformis</taxon>
    </lineage>
</organism>
<dbReference type="AlphaFoldDB" id="A0A9N9GXF5"/>
<protein>
    <submittedName>
        <fullName evidence="1">1993_t:CDS:1</fullName>
    </submittedName>
</protein>
<evidence type="ECO:0000313" key="1">
    <source>
        <dbReference type="EMBL" id="CAG8641354.1"/>
    </source>
</evidence>
<keyword evidence="2" id="KW-1185">Reference proteome</keyword>
<evidence type="ECO:0000313" key="2">
    <source>
        <dbReference type="Proteomes" id="UP000789375"/>
    </source>
</evidence>